<dbReference type="PANTHER" id="PTHR22884">
    <property type="entry name" value="SET DOMAIN PROTEINS"/>
    <property type="match status" value="1"/>
</dbReference>
<dbReference type="InterPro" id="IPR050777">
    <property type="entry name" value="SET2_Histone-Lys_MeTrsfase"/>
</dbReference>
<accession>A0A1I7ZK57</accession>
<keyword evidence="7" id="KW-0539">Nucleus</keyword>
<comment type="subcellular location">
    <subcellularLocation>
        <location evidence="2">Chromosome</location>
    </subcellularLocation>
    <subcellularLocation>
        <location evidence="1">Nucleus</location>
    </subcellularLocation>
</comment>
<protein>
    <submittedName>
        <fullName evidence="11">Post-SET domain-containing protein</fullName>
    </submittedName>
</protein>
<sequence length="148" mass="16007">CDGTTRLALFSIQKIKAGQELTFQYGMETITDGVGPLPDCYCGTKECTGVLGYRKEEKSKPKTSKSTTRGRPSLNKKNKPPTLPSSTNILLKEHNSGSCGGRGVGRKRKWTELPPSRENAGLSPATVAESTECPVREGLPIEELQSPI</sequence>
<dbReference type="WBParaSite" id="L893_g2711.t1">
    <property type="protein sequence ID" value="L893_g2711.t1"/>
    <property type="gene ID" value="L893_g2711"/>
</dbReference>
<keyword evidence="5" id="KW-0808">Transferase</keyword>
<dbReference type="PROSITE" id="PS50868">
    <property type="entry name" value="POST_SET"/>
    <property type="match status" value="1"/>
</dbReference>
<dbReference type="GO" id="GO:0032259">
    <property type="term" value="P:methylation"/>
    <property type="evidence" value="ECO:0007669"/>
    <property type="project" value="UniProtKB-KW"/>
</dbReference>
<proteinExistence type="predicted"/>
<evidence type="ECO:0000313" key="11">
    <source>
        <dbReference type="WBParaSite" id="L893_g2711.t1"/>
    </source>
</evidence>
<dbReference type="InterPro" id="IPR003616">
    <property type="entry name" value="Post-SET_dom"/>
</dbReference>
<organism evidence="10 11">
    <name type="scientific">Steinernema glaseri</name>
    <dbReference type="NCBI Taxonomy" id="37863"/>
    <lineage>
        <taxon>Eukaryota</taxon>
        <taxon>Metazoa</taxon>
        <taxon>Ecdysozoa</taxon>
        <taxon>Nematoda</taxon>
        <taxon>Chromadorea</taxon>
        <taxon>Rhabditida</taxon>
        <taxon>Tylenchina</taxon>
        <taxon>Panagrolaimomorpha</taxon>
        <taxon>Strongyloidoidea</taxon>
        <taxon>Steinernematidae</taxon>
        <taxon>Steinernema</taxon>
    </lineage>
</organism>
<evidence type="ECO:0000256" key="5">
    <source>
        <dbReference type="ARBA" id="ARBA00022679"/>
    </source>
</evidence>
<dbReference type="GO" id="GO:0005694">
    <property type="term" value="C:chromosome"/>
    <property type="evidence" value="ECO:0007669"/>
    <property type="project" value="UniProtKB-SubCell"/>
</dbReference>
<evidence type="ECO:0000256" key="3">
    <source>
        <dbReference type="ARBA" id="ARBA00022454"/>
    </source>
</evidence>
<name>A0A1I7ZK57_9BILA</name>
<keyword evidence="10" id="KW-1185">Reference proteome</keyword>
<evidence type="ECO:0000313" key="10">
    <source>
        <dbReference type="Proteomes" id="UP000095287"/>
    </source>
</evidence>
<reference evidence="11" key="1">
    <citation type="submission" date="2016-11" db="UniProtKB">
        <authorList>
            <consortium name="WormBaseParasite"/>
        </authorList>
    </citation>
    <scope>IDENTIFICATION</scope>
</reference>
<feature type="region of interest" description="Disordered" evidence="8">
    <location>
        <begin position="53"/>
        <end position="148"/>
    </location>
</feature>
<dbReference type="GO" id="GO:0008168">
    <property type="term" value="F:methyltransferase activity"/>
    <property type="evidence" value="ECO:0007669"/>
    <property type="project" value="UniProtKB-KW"/>
</dbReference>
<dbReference type="InterPro" id="IPR046341">
    <property type="entry name" value="SET_dom_sf"/>
</dbReference>
<evidence type="ECO:0000256" key="6">
    <source>
        <dbReference type="ARBA" id="ARBA00022691"/>
    </source>
</evidence>
<evidence type="ECO:0000259" key="9">
    <source>
        <dbReference type="PROSITE" id="PS50868"/>
    </source>
</evidence>
<keyword evidence="4" id="KW-0489">Methyltransferase</keyword>
<keyword evidence="3" id="KW-0158">Chromosome</keyword>
<dbReference type="SUPFAM" id="SSF82199">
    <property type="entry name" value="SET domain"/>
    <property type="match status" value="1"/>
</dbReference>
<dbReference type="Gene3D" id="2.170.270.10">
    <property type="entry name" value="SET domain"/>
    <property type="match status" value="1"/>
</dbReference>
<feature type="domain" description="Post-SET" evidence="9">
    <location>
        <begin position="36"/>
        <end position="52"/>
    </location>
</feature>
<dbReference type="GO" id="GO:0005634">
    <property type="term" value="C:nucleus"/>
    <property type="evidence" value="ECO:0007669"/>
    <property type="project" value="UniProtKB-SubCell"/>
</dbReference>
<keyword evidence="6" id="KW-0949">S-adenosyl-L-methionine</keyword>
<dbReference type="AlphaFoldDB" id="A0A1I7ZK57"/>
<evidence type="ECO:0000256" key="2">
    <source>
        <dbReference type="ARBA" id="ARBA00004286"/>
    </source>
</evidence>
<evidence type="ECO:0000256" key="7">
    <source>
        <dbReference type="ARBA" id="ARBA00023242"/>
    </source>
</evidence>
<evidence type="ECO:0000256" key="1">
    <source>
        <dbReference type="ARBA" id="ARBA00004123"/>
    </source>
</evidence>
<dbReference type="Proteomes" id="UP000095287">
    <property type="component" value="Unplaced"/>
</dbReference>
<evidence type="ECO:0000256" key="8">
    <source>
        <dbReference type="SAM" id="MobiDB-lite"/>
    </source>
</evidence>
<evidence type="ECO:0000256" key="4">
    <source>
        <dbReference type="ARBA" id="ARBA00022603"/>
    </source>
</evidence>